<evidence type="ECO:0000313" key="4">
    <source>
        <dbReference type="Proteomes" id="UP000542125"/>
    </source>
</evidence>
<keyword evidence="1" id="KW-0175">Coiled coil</keyword>
<evidence type="ECO:0000313" key="3">
    <source>
        <dbReference type="EMBL" id="NYE84006.1"/>
    </source>
</evidence>
<sequence>MRIDRLELIRYGKFTDREVALPRAEQDFHVVVGANEAGKSTLRAALSDLLYGFPKSPPHAFLHPMSELRLGAVLHQGGDTLHFHRTKGIKQTVRGPDDQPLPDGTLTPYLGASDRAFFEQMFGLNHQRLIDGGHHILTAGSDIGQMLFESAAGVASLGTVRDALQAEADKLWSPRKAKDRAYYAALDDYEAAVAELKKLTVRTKDWADAEGQVVRLEADLRAARASQAALTARRTALERIRRVAPYVADLRKRRDDMAVLGSPPDLPEDAARQLAAAERDMALAESQRKSQLQIVADCDAALQGLSPDARLIALHDDILALNEWRLQYRAHAGDILRRQAEVDAQWATAAKAARELGWDAATEAELLQRVPALPLRRSLDGLMRERGARVQAVQAATQALDTRQRERDRVRTQLDALPQGDVPLALRAAVQAAQQLGDTDATQRKYRLEVERLQARADAAGAALGAWRAPVETLRGMSLPRLDAVDALRQQQAADAAELRALDTRLARLDDDLRKQSGDVQRYRDTWQPVSRDDVLAARRRRDDAWARITSGESVLPLSAPDYEALLREADDVADRRENTVHHASELKRLQDDLARLTAERAQTTAQQERLRAADTARRADWAVTIAAHGLPGMAPEGVADWMAARTAAIEAADVLDDARRVEASWDAAVAAATQDLHDALRDAGMQEAGTRGLGSQEAGRLDRPDSLPRLLLHATALIQQVNDAQGQRRALETQWSDATVAVDDLARAVAAAQAALTAWEAAWKHAASGVGIAADADLAHAQASLELVASIDAALTEMSKLRIGRIDTMRADLAKFDAEAQRLGGLAGLPIADRSAADIAIALQQQATAAMEQQAEVRRLTTARMAAAKAVADAVARQDGLAATLRPWMTQAGATTHEELAAAIARSDRHRQLRDAVAAAEHQLAESGDGLALNALFAEVDGSDPADVSAQLAQLTSEADALMDTQNALSAQLSTAQAALNAMAGSDDAARAEGRKQESLARMTGAVERYLKVATAARLLKWSVDRYRETRQGPMLKRASDIFAGLTLGSFELLAVDFDSEPLTLMGKRPGGPLVPVEGMSEGTRDQLYLALRLAALHQHLQHALALPFVADDLFINYDDARSRAGLRALGDLSRHTQVVFLTHHDHLVPVIQEVLGKTVNVVAL</sequence>
<dbReference type="SUPFAM" id="SSF52540">
    <property type="entry name" value="P-loop containing nucleoside triphosphate hydrolases"/>
    <property type="match status" value="1"/>
</dbReference>
<keyword evidence="4" id="KW-1185">Reference proteome</keyword>
<dbReference type="EMBL" id="JACBYR010000001">
    <property type="protein sequence ID" value="NYE84006.1"/>
    <property type="molecule type" value="Genomic_DNA"/>
</dbReference>
<protein>
    <submittedName>
        <fullName evidence="3">Uncharacterized protein YhaN</fullName>
    </submittedName>
</protein>
<dbReference type="Gene3D" id="3.40.50.300">
    <property type="entry name" value="P-loop containing nucleotide triphosphate hydrolases"/>
    <property type="match status" value="2"/>
</dbReference>
<feature type="coiled-coil region" evidence="1">
    <location>
        <begin position="587"/>
        <end position="614"/>
    </location>
</feature>
<proteinExistence type="predicted"/>
<dbReference type="AlphaFoldDB" id="A0A7Y9IVV5"/>
<gene>
    <name evidence="3" type="ORF">FHW18_003277</name>
</gene>
<reference evidence="3 4" key="1">
    <citation type="submission" date="2020-07" db="EMBL/GenBank/DDBJ databases">
        <title>Genomic Encyclopedia of Type Strains, Phase IV (KMG-V): Genome sequencing to study the core and pangenomes of soil and plant-associated prokaryotes.</title>
        <authorList>
            <person name="Whitman W."/>
        </authorList>
    </citation>
    <scope>NUCLEOTIDE SEQUENCE [LARGE SCALE GENOMIC DNA]</scope>
    <source>
        <strain evidence="3 4">SAS40</strain>
    </source>
</reference>
<feature type="domain" description="YhaN AAA" evidence="2">
    <location>
        <begin position="1"/>
        <end position="206"/>
    </location>
</feature>
<accession>A0A7Y9IVV5</accession>
<organism evidence="3 4">
    <name type="scientific">Pigmentiphaga litoralis</name>
    <dbReference type="NCBI Taxonomy" id="516702"/>
    <lineage>
        <taxon>Bacteria</taxon>
        <taxon>Pseudomonadati</taxon>
        <taxon>Pseudomonadota</taxon>
        <taxon>Betaproteobacteria</taxon>
        <taxon>Burkholderiales</taxon>
        <taxon>Alcaligenaceae</taxon>
        <taxon>Pigmentiphaga</taxon>
    </lineage>
</organism>
<dbReference type="InterPro" id="IPR038734">
    <property type="entry name" value="YhaN_AAA"/>
</dbReference>
<dbReference type="Pfam" id="PF13514">
    <property type="entry name" value="AAA_27"/>
    <property type="match status" value="1"/>
</dbReference>
<name>A0A7Y9IVV5_9BURK</name>
<evidence type="ECO:0000259" key="2">
    <source>
        <dbReference type="Pfam" id="PF13514"/>
    </source>
</evidence>
<dbReference type="Proteomes" id="UP000542125">
    <property type="component" value="Unassembled WGS sequence"/>
</dbReference>
<dbReference type="PANTHER" id="PTHR41259:SF1">
    <property type="entry name" value="DOUBLE-STRAND BREAK REPAIR RAD50 ATPASE, PUTATIVE-RELATED"/>
    <property type="match status" value="1"/>
</dbReference>
<dbReference type="PANTHER" id="PTHR41259">
    <property type="entry name" value="DOUBLE-STRAND BREAK REPAIR RAD50 ATPASE, PUTATIVE-RELATED"/>
    <property type="match status" value="1"/>
</dbReference>
<dbReference type="RefSeq" id="WP_179587747.1">
    <property type="nucleotide sequence ID" value="NZ_JACBYR010000001.1"/>
</dbReference>
<dbReference type="InterPro" id="IPR027417">
    <property type="entry name" value="P-loop_NTPase"/>
</dbReference>
<comment type="caution">
    <text evidence="3">The sequence shown here is derived from an EMBL/GenBank/DDBJ whole genome shotgun (WGS) entry which is preliminary data.</text>
</comment>
<evidence type="ECO:0000256" key="1">
    <source>
        <dbReference type="SAM" id="Coils"/>
    </source>
</evidence>